<dbReference type="EMBL" id="KR029607">
    <property type="protein sequence ID" value="AKH48654.1"/>
    <property type="molecule type" value="Genomic_DNA"/>
</dbReference>
<evidence type="ECO:0000256" key="1">
    <source>
        <dbReference type="SAM" id="MobiDB-lite"/>
    </source>
</evidence>
<protein>
    <submittedName>
        <fullName evidence="2">Uncharacterized protein</fullName>
    </submittedName>
</protein>
<organism evidence="2">
    <name type="scientific">uncultured marine virus</name>
    <dbReference type="NCBI Taxonomy" id="186617"/>
    <lineage>
        <taxon>Viruses</taxon>
        <taxon>environmental samples</taxon>
    </lineage>
</organism>
<proteinExistence type="predicted"/>
<reference evidence="2" key="1">
    <citation type="journal article" date="2015" name="Front. Microbiol.">
        <title>Combining genomic sequencing methods to explore viral diversity and reveal potential virus-host interactions.</title>
        <authorList>
            <person name="Chow C.E."/>
            <person name="Winget D.M."/>
            <person name="White R.A.III."/>
            <person name="Hallam S.J."/>
            <person name="Suttle C.A."/>
        </authorList>
    </citation>
    <scope>NUCLEOTIDE SEQUENCE</scope>
    <source>
        <strain evidence="2">Oxic3_1</strain>
    </source>
</reference>
<sequence>MVIKILNKKLNIKNKKMAYKHAAKKVGKPMMGSARGKALSNKSKSTPKTLDPKTEANAKSPKSGKKVGDVYSTIKSKSSNKDISLVATPEFNLTANAMPREDGYAYDKIAGSQMRGKAMTSDEMAAQQKGNPIMPNLKKEKYTDSGMNYRDANNVRIKGSTVDEENLSNIKSKSPYRPYVETTQTSETPMRPSSSALPGGGKPGEKLFLDKAAKMVAQH</sequence>
<evidence type="ECO:0000313" key="2">
    <source>
        <dbReference type="EMBL" id="AKH48654.1"/>
    </source>
</evidence>
<reference evidence="2" key="2">
    <citation type="submission" date="2015-03" db="EMBL/GenBank/DDBJ databases">
        <authorList>
            <person name="Chow C.-E.T."/>
            <person name="Winget D.M."/>
            <person name="White R.A.III."/>
            <person name="Hallam S.J."/>
            <person name="Suttle C.A."/>
        </authorList>
    </citation>
    <scope>NUCLEOTIDE SEQUENCE</scope>
    <source>
        <strain evidence="2">Oxic3_1</strain>
    </source>
</reference>
<feature type="region of interest" description="Disordered" evidence="1">
    <location>
        <begin position="21"/>
        <end position="71"/>
    </location>
</feature>
<name>A0A0F7L7W0_9VIRU</name>
<feature type="compositionally biased region" description="Polar residues" evidence="1">
    <location>
        <begin position="181"/>
        <end position="196"/>
    </location>
</feature>
<feature type="region of interest" description="Disordered" evidence="1">
    <location>
        <begin position="171"/>
        <end position="206"/>
    </location>
</feature>
<accession>A0A0F7L7W0</accession>